<dbReference type="Proteomes" id="UP000054928">
    <property type="component" value="Unassembled WGS sequence"/>
</dbReference>
<keyword evidence="2" id="KW-1185">Reference proteome</keyword>
<evidence type="ECO:0000313" key="2">
    <source>
        <dbReference type="Proteomes" id="UP000054928"/>
    </source>
</evidence>
<proteinExistence type="predicted"/>
<dbReference type="AlphaFoldDB" id="A0A0P1AM91"/>
<dbReference type="RefSeq" id="XP_024578410.1">
    <property type="nucleotide sequence ID" value="XM_024727877.1"/>
</dbReference>
<evidence type="ECO:0000313" key="1">
    <source>
        <dbReference type="EMBL" id="CEG42041.1"/>
    </source>
</evidence>
<accession>A0A0P1AM91</accession>
<protein>
    <submittedName>
        <fullName evidence="1">Uncharacterized protein</fullName>
    </submittedName>
</protein>
<dbReference type="GeneID" id="36407402"/>
<reference evidence="2" key="1">
    <citation type="submission" date="2014-09" db="EMBL/GenBank/DDBJ databases">
        <authorList>
            <person name="Sharma Rahul"/>
            <person name="Thines Marco"/>
        </authorList>
    </citation>
    <scope>NUCLEOTIDE SEQUENCE [LARGE SCALE GENOMIC DNA]</scope>
</reference>
<sequence>MCGLQPVNAEPGEGIDNATFDGKCWRFGPGVDPNGLMGAERSVLRQQCTEKAGHR</sequence>
<dbReference type="EMBL" id="CCYD01000610">
    <property type="protein sequence ID" value="CEG42041.1"/>
    <property type="molecule type" value="Genomic_DNA"/>
</dbReference>
<name>A0A0P1AM91_PLAHL</name>
<organism evidence="1 2">
    <name type="scientific">Plasmopara halstedii</name>
    <name type="common">Downy mildew of sunflower</name>
    <dbReference type="NCBI Taxonomy" id="4781"/>
    <lineage>
        <taxon>Eukaryota</taxon>
        <taxon>Sar</taxon>
        <taxon>Stramenopiles</taxon>
        <taxon>Oomycota</taxon>
        <taxon>Peronosporomycetes</taxon>
        <taxon>Peronosporales</taxon>
        <taxon>Peronosporaceae</taxon>
        <taxon>Plasmopara</taxon>
    </lineage>
</organism>